<evidence type="ECO:0000313" key="7">
    <source>
        <dbReference type="Proteomes" id="UP000031030"/>
    </source>
</evidence>
<feature type="domain" description="N-acetyltransferase" evidence="5">
    <location>
        <begin position="7"/>
        <end position="163"/>
    </location>
</feature>
<feature type="binding site" evidence="4">
    <location>
        <begin position="88"/>
        <end position="90"/>
    </location>
    <ligand>
        <name>acetyl-CoA</name>
        <dbReference type="ChEBI" id="CHEBI:57288"/>
    </ligand>
</feature>
<dbReference type="GO" id="GO:0030649">
    <property type="term" value="P:aminoglycoside antibiotic catabolic process"/>
    <property type="evidence" value="ECO:0007669"/>
    <property type="project" value="TreeGrafter"/>
</dbReference>
<dbReference type="Gene3D" id="3.40.630.30">
    <property type="match status" value="2"/>
</dbReference>
<feature type="binding site" evidence="4">
    <location>
        <begin position="124"/>
        <end position="125"/>
    </location>
    <ligand>
        <name>acetyl-CoA</name>
        <dbReference type="ChEBI" id="CHEBI:57288"/>
    </ligand>
</feature>
<dbReference type="Gene3D" id="3.30.1050.10">
    <property type="entry name" value="SCP2 sterol-binding domain"/>
    <property type="match status" value="1"/>
</dbReference>
<comment type="similarity">
    <text evidence="1 4">Belongs to the acetyltransferase Eis family.</text>
</comment>
<dbReference type="InterPro" id="IPR025559">
    <property type="entry name" value="Eis_dom"/>
</dbReference>
<dbReference type="InterPro" id="IPR022902">
    <property type="entry name" value="NAcTrfase_Eis"/>
</dbReference>
<dbReference type="PANTHER" id="PTHR37817">
    <property type="entry name" value="N-ACETYLTRANSFERASE EIS"/>
    <property type="match status" value="1"/>
</dbReference>
<evidence type="ECO:0000256" key="3">
    <source>
        <dbReference type="ARBA" id="ARBA00023315"/>
    </source>
</evidence>
<dbReference type="PROSITE" id="PS51186">
    <property type="entry name" value="GNAT"/>
    <property type="match status" value="1"/>
</dbReference>
<evidence type="ECO:0000256" key="1">
    <source>
        <dbReference type="ARBA" id="ARBA00009213"/>
    </source>
</evidence>
<gene>
    <name evidence="6" type="ORF">LK09_19790</name>
</gene>
<dbReference type="SUPFAM" id="SSF55729">
    <property type="entry name" value="Acyl-CoA N-acyltransferases (Nat)"/>
    <property type="match status" value="1"/>
</dbReference>
<reference evidence="6 7" key="1">
    <citation type="submission" date="2014-11" db="EMBL/GenBank/DDBJ databases">
        <title>Genome sequence of Microbacterium mangrovi MUSC 115(T).</title>
        <authorList>
            <person name="Lee L.-H."/>
        </authorList>
    </citation>
    <scope>NUCLEOTIDE SEQUENCE [LARGE SCALE GENOMIC DNA]</scope>
    <source>
        <strain evidence="6 7">MUSC 115</strain>
    </source>
</reference>
<dbReference type="InterPro" id="IPR051554">
    <property type="entry name" value="Acetyltransferase_Eis"/>
</dbReference>
<accession>A0A0B1ZWN3</accession>
<feature type="active site" description="Proton acceptor; via carboxylate" evidence="4">
    <location>
        <position position="424"/>
    </location>
</feature>
<dbReference type="Pfam" id="PF17668">
    <property type="entry name" value="Acetyltransf_17"/>
    <property type="match status" value="1"/>
</dbReference>
<dbReference type="CDD" id="cd04301">
    <property type="entry name" value="NAT_SF"/>
    <property type="match status" value="1"/>
</dbReference>
<keyword evidence="2 4" id="KW-0808">Transferase</keyword>
<evidence type="ECO:0000313" key="6">
    <source>
        <dbReference type="EMBL" id="KHK95154.1"/>
    </source>
</evidence>
<dbReference type="Proteomes" id="UP000031030">
    <property type="component" value="Unassembled WGS sequence"/>
</dbReference>
<organism evidence="6 7">
    <name type="scientific">Microbacterium mangrovi</name>
    <dbReference type="NCBI Taxonomy" id="1348253"/>
    <lineage>
        <taxon>Bacteria</taxon>
        <taxon>Bacillati</taxon>
        <taxon>Actinomycetota</taxon>
        <taxon>Actinomycetes</taxon>
        <taxon>Micrococcales</taxon>
        <taxon>Microbacteriaceae</taxon>
        <taxon>Microbacterium</taxon>
    </lineage>
</organism>
<comment type="subunit">
    <text evidence="4">Homohexamer; trimer of dimers.</text>
</comment>
<name>A0A0B1ZWN3_9MICO</name>
<dbReference type="SUPFAM" id="SSF55718">
    <property type="entry name" value="SCP-like"/>
    <property type="match status" value="1"/>
</dbReference>
<dbReference type="HAMAP" id="MF_01812">
    <property type="entry name" value="Eis"/>
    <property type="match status" value="1"/>
</dbReference>
<protein>
    <submittedName>
        <fullName evidence="6">Acetyltransferase</fullName>
    </submittedName>
</protein>
<feature type="active site" description="Proton donor" evidence="4">
    <location>
        <position position="129"/>
    </location>
</feature>
<dbReference type="EMBL" id="JTDK01000027">
    <property type="protein sequence ID" value="KHK95154.1"/>
    <property type="molecule type" value="Genomic_DNA"/>
</dbReference>
<keyword evidence="7" id="KW-1185">Reference proteome</keyword>
<sequence length="424" mass="46325">MPLPADYRLVTVPETRQRDVLTLDVWAFPTEHTVDKLMTTPPGLPWGERTFAVERDGIPGYTGFHATYALQAYPVPGAEVSCGWLTWVGVHPGHRRRGILRAMIEHHFADCLAHGEAFSALTASEPSIYGRFGYGLAANVLSLNIPRGAALRSVAGSDALSVELAEWDAAAHSDLVADIHREYGRLPAGLGRPGWATRETADMRTYWDADPEHLRGGRESRRLVVVRDAGGRPTAFAAFRRTLKWEGMGSDGTVHVREAVALDAASAHRLWTVLLDLDLMNRVEVDNVATDDAIMRLLVDPRAVEPKYADHTWVRLLDVPRALAERRYAGDIDVVLEVTDAMVPANAGRWRVVASAFGHAEVTPTDAEPQLVLDVRELGSVHLGSVTWTSLAQAGLIEVRDPAALAPAAVAWSWPVAAAANWVF</sequence>
<dbReference type="NCBIfam" id="NF002367">
    <property type="entry name" value="PRK01346.1-4"/>
    <property type="match status" value="1"/>
</dbReference>
<proteinExistence type="inferred from homology"/>
<dbReference type="Pfam" id="PF13527">
    <property type="entry name" value="Acetyltransf_9"/>
    <property type="match status" value="1"/>
</dbReference>
<dbReference type="AlphaFoldDB" id="A0A0B1ZWN3"/>
<evidence type="ECO:0000256" key="2">
    <source>
        <dbReference type="ARBA" id="ARBA00022679"/>
    </source>
</evidence>
<evidence type="ECO:0000256" key="4">
    <source>
        <dbReference type="HAMAP-Rule" id="MF_01812"/>
    </source>
</evidence>
<dbReference type="Pfam" id="PF13530">
    <property type="entry name" value="SCP2_2"/>
    <property type="match status" value="1"/>
</dbReference>
<dbReference type="GO" id="GO:0034069">
    <property type="term" value="F:aminoglycoside N-acetyltransferase activity"/>
    <property type="evidence" value="ECO:0007669"/>
    <property type="project" value="TreeGrafter"/>
</dbReference>
<dbReference type="InterPro" id="IPR036527">
    <property type="entry name" value="SCP2_sterol-bd_dom_sf"/>
</dbReference>
<dbReference type="PANTHER" id="PTHR37817:SF1">
    <property type="entry name" value="N-ACETYLTRANSFERASE EIS"/>
    <property type="match status" value="1"/>
</dbReference>
<feature type="binding site" evidence="4">
    <location>
        <begin position="96"/>
        <end position="101"/>
    </location>
    <ligand>
        <name>acetyl-CoA</name>
        <dbReference type="ChEBI" id="CHEBI:57288"/>
    </ligand>
</feature>
<dbReference type="InterPro" id="IPR041380">
    <property type="entry name" value="Acetyltransf_17"/>
</dbReference>
<dbReference type="OrthoDB" id="8399956at2"/>
<comment type="caution">
    <text evidence="6">The sequence shown here is derived from an EMBL/GenBank/DDBJ whole genome shotgun (WGS) entry which is preliminary data.</text>
</comment>
<dbReference type="InterPro" id="IPR000182">
    <property type="entry name" value="GNAT_dom"/>
</dbReference>
<evidence type="ECO:0000259" key="5">
    <source>
        <dbReference type="PROSITE" id="PS51186"/>
    </source>
</evidence>
<dbReference type="InterPro" id="IPR016181">
    <property type="entry name" value="Acyl_CoA_acyltransferase"/>
</dbReference>
<dbReference type="STRING" id="1348253.LK09_19790"/>
<keyword evidence="3 4" id="KW-0012">Acyltransferase</keyword>
<dbReference type="RefSeq" id="WP_039403509.1">
    <property type="nucleotide sequence ID" value="NZ_JTDK01000027.1"/>
</dbReference>